<protein>
    <submittedName>
        <fullName evidence="1">Uncharacterized protein</fullName>
    </submittedName>
</protein>
<dbReference type="EMBL" id="GGEC01006369">
    <property type="protein sequence ID" value="MBW86852.1"/>
    <property type="molecule type" value="Transcribed_RNA"/>
</dbReference>
<evidence type="ECO:0000313" key="1">
    <source>
        <dbReference type="EMBL" id="MBW86852.1"/>
    </source>
</evidence>
<organism evidence="1">
    <name type="scientific">Rhizophora mucronata</name>
    <name type="common">Asiatic mangrove</name>
    <dbReference type="NCBI Taxonomy" id="61149"/>
    <lineage>
        <taxon>Eukaryota</taxon>
        <taxon>Viridiplantae</taxon>
        <taxon>Streptophyta</taxon>
        <taxon>Embryophyta</taxon>
        <taxon>Tracheophyta</taxon>
        <taxon>Spermatophyta</taxon>
        <taxon>Magnoliopsida</taxon>
        <taxon>eudicotyledons</taxon>
        <taxon>Gunneridae</taxon>
        <taxon>Pentapetalae</taxon>
        <taxon>rosids</taxon>
        <taxon>fabids</taxon>
        <taxon>Malpighiales</taxon>
        <taxon>Rhizophoraceae</taxon>
        <taxon>Rhizophora</taxon>
    </lineage>
</organism>
<reference evidence="1" key="1">
    <citation type="submission" date="2018-02" db="EMBL/GenBank/DDBJ databases">
        <title>Rhizophora mucronata_Transcriptome.</title>
        <authorList>
            <person name="Meera S.P."/>
            <person name="Sreeshan A."/>
            <person name="Augustine A."/>
        </authorList>
    </citation>
    <scope>NUCLEOTIDE SEQUENCE</scope>
    <source>
        <tissue evidence="1">Leaf</tissue>
    </source>
</reference>
<sequence length="20" mass="2348">MRLYTISQKRLNISTLPLLS</sequence>
<proteinExistence type="predicted"/>
<dbReference type="AlphaFoldDB" id="A0A2P2J082"/>
<name>A0A2P2J082_RHIMU</name>
<accession>A0A2P2J082</accession>